<dbReference type="InterPro" id="IPR056789">
    <property type="entry name" value="LRR_R13L1-DRL21"/>
</dbReference>
<dbReference type="Gramene" id="PRQ20795">
    <property type="protein sequence ID" value="PRQ20795"/>
    <property type="gene ID" value="RchiOBHm_Chr7g0232031"/>
</dbReference>
<dbReference type="PANTHER" id="PTHR47186:SF30">
    <property type="entry name" value="EF-HAND DOMAIN-CONTAINING PROTEIN"/>
    <property type="match status" value="1"/>
</dbReference>
<reference evidence="2 3" key="1">
    <citation type="journal article" date="2018" name="Nat. Genet.">
        <title>The Rosa genome provides new insights in the design of modern roses.</title>
        <authorList>
            <person name="Bendahmane M."/>
        </authorList>
    </citation>
    <scope>NUCLEOTIDE SEQUENCE [LARGE SCALE GENOMIC DNA]</scope>
    <source>
        <strain evidence="3">cv. Old Blush</strain>
    </source>
</reference>
<dbReference type="InterPro" id="IPR032675">
    <property type="entry name" value="LRR_dom_sf"/>
</dbReference>
<protein>
    <submittedName>
        <fullName evidence="2">Putative leucine-rich repeat domain, L domain-containing protein</fullName>
    </submittedName>
</protein>
<dbReference type="Pfam" id="PF25019">
    <property type="entry name" value="LRR_R13L1-DRL21"/>
    <property type="match status" value="1"/>
</dbReference>
<gene>
    <name evidence="2" type="ORF">RchiOBHm_Chr7g0232031</name>
</gene>
<proteinExistence type="predicted"/>
<dbReference type="STRING" id="74649.A0A2P6PFT4"/>
<dbReference type="Proteomes" id="UP000238479">
    <property type="component" value="Chromosome 7"/>
</dbReference>
<sequence length="235" mass="26517">MNALRPHENLDTLIIWNYHGLTWPNWMTTSYLTRLTVFHLCLSDSSVLPPLGKLPSLKVVKLMSMYDLKEIGAEFFGVEEETSSSSFPSLETLFLGFLSLEKWELGGKAEDGSSNSQMKSISIMPRLSSLHIVVCDKLKQLPDFLLQNAPLQNLLIKSCQSLPASLPDEFISRIPNVTIEYLGVDRIKGREIDTEDRFWYIITIPDVLTLLIVDQVKDFKHPIAGCSNLPQVYSG</sequence>
<evidence type="ECO:0000259" key="1">
    <source>
        <dbReference type="Pfam" id="PF25019"/>
    </source>
</evidence>
<keyword evidence="3" id="KW-1185">Reference proteome</keyword>
<dbReference type="EMBL" id="PDCK01000045">
    <property type="protein sequence ID" value="PRQ20795.1"/>
    <property type="molecule type" value="Genomic_DNA"/>
</dbReference>
<feature type="domain" description="R13L1/DRL21-like LRR repeat region" evidence="1">
    <location>
        <begin position="2"/>
        <end position="65"/>
    </location>
</feature>
<dbReference type="SUPFAM" id="SSF52047">
    <property type="entry name" value="RNI-like"/>
    <property type="match status" value="1"/>
</dbReference>
<evidence type="ECO:0000313" key="3">
    <source>
        <dbReference type="Proteomes" id="UP000238479"/>
    </source>
</evidence>
<dbReference type="Gene3D" id="3.80.10.10">
    <property type="entry name" value="Ribonuclease Inhibitor"/>
    <property type="match status" value="1"/>
</dbReference>
<name>A0A2P6PFT4_ROSCH</name>
<comment type="caution">
    <text evidence="2">The sequence shown here is derived from an EMBL/GenBank/DDBJ whole genome shotgun (WGS) entry which is preliminary data.</text>
</comment>
<evidence type="ECO:0000313" key="2">
    <source>
        <dbReference type="EMBL" id="PRQ20795.1"/>
    </source>
</evidence>
<organism evidence="2 3">
    <name type="scientific">Rosa chinensis</name>
    <name type="common">China rose</name>
    <dbReference type="NCBI Taxonomy" id="74649"/>
    <lineage>
        <taxon>Eukaryota</taxon>
        <taxon>Viridiplantae</taxon>
        <taxon>Streptophyta</taxon>
        <taxon>Embryophyta</taxon>
        <taxon>Tracheophyta</taxon>
        <taxon>Spermatophyta</taxon>
        <taxon>Magnoliopsida</taxon>
        <taxon>eudicotyledons</taxon>
        <taxon>Gunneridae</taxon>
        <taxon>Pentapetalae</taxon>
        <taxon>rosids</taxon>
        <taxon>fabids</taxon>
        <taxon>Rosales</taxon>
        <taxon>Rosaceae</taxon>
        <taxon>Rosoideae</taxon>
        <taxon>Rosoideae incertae sedis</taxon>
        <taxon>Rosa</taxon>
    </lineage>
</organism>
<dbReference type="AlphaFoldDB" id="A0A2P6PFT4"/>
<accession>A0A2P6PFT4</accession>
<dbReference type="PANTHER" id="PTHR47186">
    <property type="entry name" value="LEUCINE-RICH REPEAT-CONTAINING PROTEIN 57"/>
    <property type="match status" value="1"/>
</dbReference>